<dbReference type="KEGG" id="span:AWL63_06215"/>
<keyword evidence="4" id="KW-1185">Reference proteome</keyword>
<evidence type="ECO:0000313" key="3">
    <source>
        <dbReference type="EMBL" id="AOH83626.1"/>
    </source>
</evidence>
<dbReference type="EMBL" id="CP014168">
    <property type="protein sequence ID" value="AOH83626.1"/>
    <property type="molecule type" value="Genomic_DNA"/>
</dbReference>
<dbReference type="Gene3D" id="3.10.450.40">
    <property type="match status" value="1"/>
</dbReference>
<evidence type="ECO:0000256" key="1">
    <source>
        <dbReference type="SAM" id="MobiDB-lite"/>
    </source>
</evidence>
<protein>
    <submittedName>
        <fullName evidence="3">Oxidoreductase</fullName>
    </submittedName>
</protein>
<sequence length="122" mass="12865">MNGMDRTTGKPLSGAPHLSQSVGDILGTPLGTRIGRREYGSIVPELLDHPLNDLTRVRIFAASALALQRQEPRLKAAQFTLARGAVPGSAVLTIDGRRTDVAAVNARVSLSVPIRSLTALSA</sequence>
<gene>
    <name evidence="3" type="ORF">AWL63_06215</name>
</gene>
<evidence type="ECO:0000313" key="4">
    <source>
        <dbReference type="Proteomes" id="UP000094256"/>
    </source>
</evidence>
<dbReference type="OrthoDB" id="9802846at2"/>
<feature type="domain" description="IraD/Gp25-like" evidence="2">
    <location>
        <begin position="17"/>
        <end position="96"/>
    </location>
</feature>
<accession>A0A1B3Z867</accession>
<dbReference type="AlphaFoldDB" id="A0A1B3Z867"/>
<dbReference type="SUPFAM" id="SSF160719">
    <property type="entry name" value="gpW/gp25-like"/>
    <property type="match status" value="1"/>
</dbReference>
<dbReference type="Proteomes" id="UP000094256">
    <property type="component" value="Chromosome"/>
</dbReference>
<dbReference type="STRING" id="1560345.AWL63_06215"/>
<name>A0A1B3Z867_9SPHN</name>
<feature type="region of interest" description="Disordered" evidence="1">
    <location>
        <begin position="1"/>
        <end position="24"/>
    </location>
</feature>
<dbReference type="InterPro" id="IPR007048">
    <property type="entry name" value="IraD/Gp25-like"/>
</dbReference>
<proteinExistence type="predicted"/>
<dbReference type="Pfam" id="PF04965">
    <property type="entry name" value="GPW_gp25"/>
    <property type="match status" value="1"/>
</dbReference>
<organism evidence="3 4">
    <name type="scientific">Sphingomonas panacis</name>
    <dbReference type="NCBI Taxonomy" id="1560345"/>
    <lineage>
        <taxon>Bacteria</taxon>
        <taxon>Pseudomonadati</taxon>
        <taxon>Pseudomonadota</taxon>
        <taxon>Alphaproteobacteria</taxon>
        <taxon>Sphingomonadales</taxon>
        <taxon>Sphingomonadaceae</taxon>
        <taxon>Sphingomonas</taxon>
    </lineage>
</organism>
<evidence type="ECO:0000259" key="2">
    <source>
        <dbReference type="Pfam" id="PF04965"/>
    </source>
</evidence>
<reference evidence="3 4" key="1">
    <citation type="submission" date="2016-01" db="EMBL/GenBank/DDBJ databases">
        <title>Complete genome and mega plasmid sequence of Sphingomonas panacis DCY99 elicits systemic resistance in rice to Xanthomonas oryzae.</title>
        <authorList>
            <person name="Kim Y.J."/>
            <person name="Yang D.C."/>
            <person name="Sing P."/>
        </authorList>
    </citation>
    <scope>NUCLEOTIDE SEQUENCE [LARGE SCALE GENOMIC DNA]</scope>
    <source>
        <strain evidence="3 4">DCY99</strain>
    </source>
</reference>